<feature type="transmembrane region" description="Helical" evidence="2">
    <location>
        <begin position="6"/>
        <end position="27"/>
    </location>
</feature>
<evidence type="ECO:0000313" key="4">
    <source>
        <dbReference type="Proteomes" id="UP000580043"/>
    </source>
</evidence>
<keyword evidence="2" id="KW-0812">Transmembrane</keyword>
<feature type="region of interest" description="Disordered" evidence="1">
    <location>
        <begin position="33"/>
        <end position="55"/>
    </location>
</feature>
<name>A0A848G8Z5_9RHOO</name>
<dbReference type="EMBL" id="JABBGA010000017">
    <property type="protein sequence ID" value="NML27632.1"/>
    <property type="molecule type" value="Genomic_DNA"/>
</dbReference>
<feature type="compositionally biased region" description="Basic and acidic residues" evidence="1">
    <location>
        <begin position="37"/>
        <end position="46"/>
    </location>
</feature>
<accession>A0A848G8Z5</accession>
<proteinExistence type="predicted"/>
<protein>
    <submittedName>
        <fullName evidence="3">Uncharacterized protein</fullName>
    </submittedName>
</protein>
<dbReference type="Proteomes" id="UP000580043">
    <property type="component" value="Unassembled WGS sequence"/>
</dbReference>
<dbReference type="RefSeq" id="WP_169147171.1">
    <property type="nucleotide sequence ID" value="NZ_JABBGA010000017.1"/>
</dbReference>
<evidence type="ECO:0000256" key="1">
    <source>
        <dbReference type="SAM" id="MobiDB-lite"/>
    </source>
</evidence>
<keyword evidence="2" id="KW-0472">Membrane</keyword>
<evidence type="ECO:0000256" key="2">
    <source>
        <dbReference type="SAM" id="Phobius"/>
    </source>
</evidence>
<evidence type="ECO:0000313" key="3">
    <source>
        <dbReference type="EMBL" id="NML27632.1"/>
    </source>
</evidence>
<keyword evidence="2" id="KW-1133">Transmembrane helix</keyword>
<dbReference type="AlphaFoldDB" id="A0A848G8Z5"/>
<keyword evidence="4" id="KW-1185">Reference proteome</keyword>
<gene>
    <name evidence="3" type="ORF">HHL15_17890</name>
</gene>
<comment type="caution">
    <text evidence="3">The sequence shown here is derived from an EMBL/GenBank/DDBJ whole genome shotgun (WGS) entry which is preliminary data.</text>
</comment>
<sequence length="55" mass="5915">MLDAILITVGIVVATCSVAYKLLLLMYRAPEGPASPRDLDHAHPELKSAAPELRS</sequence>
<organism evidence="3 4">
    <name type="scientific">Zoogloea dura</name>
    <dbReference type="NCBI Taxonomy" id="2728840"/>
    <lineage>
        <taxon>Bacteria</taxon>
        <taxon>Pseudomonadati</taxon>
        <taxon>Pseudomonadota</taxon>
        <taxon>Betaproteobacteria</taxon>
        <taxon>Rhodocyclales</taxon>
        <taxon>Zoogloeaceae</taxon>
        <taxon>Zoogloea</taxon>
    </lineage>
</organism>
<reference evidence="3 4" key="1">
    <citation type="submission" date="2020-04" db="EMBL/GenBank/DDBJ databases">
        <title>Zoogloea sp. G-4-1-14 isolated from soil.</title>
        <authorList>
            <person name="Dahal R.H."/>
        </authorList>
    </citation>
    <scope>NUCLEOTIDE SEQUENCE [LARGE SCALE GENOMIC DNA]</scope>
    <source>
        <strain evidence="3 4">G-4-1-14</strain>
    </source>
</reference>